<comment type="caution">
    <text evidence="3">The sequence shown here is derived from an EMBL/GenBank/DDBJ whole genome shotgun (WGS) entry which is preliminary data.</text>
</comment>
<keyword evidence="1" id="KW-0175">Coiled coil</keyword>
<gene>
    <name evidence="3" type="ORF">DI564_01575</name>
</gene>
<feature type="coiled-coil region" evidence="1">
    <location>
        <begin position="572"/>
        <end position="599"/>
    </location>
</feature>
<name>A0A2W5KXH6_9GAMM</name>
<evidence type="ECO:0000313" key="4">
    <source>
        <dbReference type="Proteomes" id="UP000249046"/>
    </source>
</evidence>
<feature type="region of interest" description="Disordered" evidence="2">
    <location>
        <begin position="341"/>
        <end position="365"/>
    </location>
</feature>
<dbReference type="AlphaFoldDB" id="A0A2W5KXH6"/>
<dbReference type="EMBL" id="QFPO01000002">
    <property type="protein sequence ID" value="PZQ19425.1"/>
    <property type="molecule type" value="Genomic_DNA"/>
</dbReference>
<evidence type="ECO:0000313" key="3">
    <source>
        <dbReference type="EMBL" id="PZQ19425.1"/>
    </source>
</evidence>
<organism evidence="3 4">
    <name type="scientific">Rhodanobacter denitrificans</name>
    <dbReference type="NCBI Taxonomy" id="666685"/>
    <lineage>
        <taxon>Bacteria</taxon>
        <taxon>Pseudomonadati</taxon>
        <taxon>Pseudomonadota</taxon>
        <taxon>Gammaproteobacteria</taxon>
        <taxon>Lysobacterales</taxon>
        <taxon>Rhodanobacteraceae</taxon>
        <taxon>Rhodanobacter</taxon>
    </lineage>
</organism>
<reference evidence="3 4" key="1">
    <citation type="submission" date="2017-08" db="EMBL/GenBank/DDBJ databases">
        <title>Infants hospitalized years apart are colonized by the same room-sourced microbial strains.</title>
        <authorList>
            <person name="Brooks B."/>
            <person name="Olm M.R."/>
            <person name="Firek B.A."/>
            <person name="Baker R."/>
            <person name="Thomas B.C."/>
            <person name="Morowitz M.J."/>
            <person name="Banfield J.F."/>
        </authorList>
    </citation>
    <scope>NUCLEOTIDE SEQUENCE [LARGE SCALE GENOMIC DNA]</scope>
    <source>
        <strain evidence="3">S2_005_003_R2_42</strain>
    </source>
</reference>
<evidence type="ECO:0000256" key="1">
    <source>
        <dbReference type="SAM" id="Coils"/>
    </source>
</evidence>
<dbReference type="InterPro" id="IPR007139">
    <property type="entry name" value="DUF349"/>
</dbReference>
<evidence type="ECO:0000256" key="2">
    <source>
        <dbReference type="SAM" id="MobiDB-lite"/>
    </source>
</evidence>
<dbReference type="Pfam" id="PF03993">
    <property type="entry name" value="DUF349"/>
    <property type="match status" value="1"/>
</dbReference>
<proteinExistence type="predicted"/>
<evidence type="ECO:0008006" key="5">
    <source>
        <dbReference type="Google" id="ProtNLM"/>
    </source>
</evidence>
<feature type="compositionally biased region" description="Pro residues" evidence="2">
    <location>
        <begin position="342"/>
        <end position="351"/>
    </location>
</feature>
<sequence>MNFVRKLFKPRWQSSDAAVRLTAVNGEAAPELIAALPQIARSDASPGVRLAALKRLADPGLAQALAQDDPDAGNREAARALWFDLLAGRHAQSPPLIERLRLAAAQDAPRLIEHLAEHAAETELRAAALMRVTRPALLVERATAESDAGLRLAVVERIDDEVLLERIAERSRKRDKQVYRRARDKIEAGRLARGDDTAIAEEARRICEQLERHLREGDRPADDEAALQARWNAIADRAPASFRTRFQAAGDLLALRRDPEQMAALRQRSAEIEAIGAEIASIEHALAERDAVEQRDAISQRIDALAERWSTVDDAGGSLREGHEHRLSAIVARLGELANAPAPLPAPPAPVATPAAAVKRRDDPAEIERRRAERERRHAALGDALSALEAALDAGRSGPAHQAHARLAAARQALHEAPSDEVARRLADAEGRYAQIARWQRWSDDQRREALCGEIEALAASGLHPDAVATRVREAQAEWARLDAHDGGRGGGLVRRFHAACREALKPTRAYFEKRDALRQTQAQAIGALLDGLDDPDAPAPDVRALAARRREIADALRGLDRVDPRERKALAERLRTGLATLEARIAEHDAAVEAAKQRLIGAAEALSGEADLRSAIAGAKDLQRRWQAAGNGRRARDQKQWTAFRSAIDAVFARADGVRAERDAQAQATRESAAALCAELESLASADRADRAAQTRIEQAWQALGLRDDDLQRRFRAAQDALRAAAERRARIERRAGFDAWLALYATCRATERGDGPGQARQSDAPAALAAAGLQRRIEQALAGDTAAAADDSAARDCLVELEALAAIDSPEEDRQRRLDLQVGRLSSRLRGGDTIGVHDQLVGLLERWSALGPVSDEALERRFERGVRRAIESLP</sequence>
<dbReference type="Proteomes" id="UP000249046">
    <property type="component" value="Unassembled WGS sequence"/>
</dbReference>
<accession>A0A2W5KXH6</accession>
<protein>
    <recommendedName>
        <fullName evidence="5">DUF349 domain-containing protein</fullName>
    </recommendedName>
</protein>